<dbReference type="NCBIfam" id="NF003804">
    <property type="entry name" value="PRK05395.1-1"/>
    <property type="match status" value="1"/>
</dbReference>
<sequence>MRVLVIHGPNLNLLGEREVDVYGQVTLGGIDKRLQEHAERLNVDVDSFQSNHEGEIIEKIQEARSGYECLIINPAAFTHYSIAIRDALAVLDIPIIEVHLSNIYSREPFRHKSVVAGVATGQICGFGPDSYSLALDAAVRLRGTGA</sequence>
<dbReference type="GO" id="GO:0019631">
    <property type="term" value="P:quinate catabolic process"/>
    <property type="evidence" value="ECO:0007669"/>
    <property type="project" value="TreeGrafter"/>
</dbReference>
<evidence type="ECO:0000313" key="3">
    <source>
        <dbReference type="EMBL" id="KKK85773.1"/>
    </source>
</evidence>
<gene>
    <name evidence="3" type="ORF">LCGC14_2769940</name>
</gene>
<dbReference type="PROSITE" id="PS01029">
    <property type="entry name" value="DEHYDROQUINASE_II"/>
    <property type="match status" value="1"/>
</dbReference>
<name>A0A0F8YWH9_9ZZZZ</name>
<comment type="caution">
    <text evidence="3">The sequence shown here is derived from an EMBL/GenBank/DDBJ whole genome shotgun (WGS) entry which is preliminary data.</text>
</comment>
<dbReference type="NCBIfam" id="TIGR01088">
    <property type="entry name" value="aroQ"/>
    <property type="match status" value="1"/>
</dbReference>
<accession>A0A0F8YWH9</accession>
<proteinExistence type="inferred from homology"/>
<protein>
    <recommendedName>
        <fullName evidence="1">3-dehydroquinate dehydratase</fullName>
        <ecNumber evidence="1">4.2.1.10</ecNumber>
    </recommendedName>
</protein>
<dbReference type="AlphaFoldDB" id="A0A0F8YWH9"/>
<dbReference type="EC" id="4.2.1.10" evidence="1"/>
<dbReference type="NCBIfam" id="NF003806">
    <property type="entry name" value="PRK05395.1-3"/>
    <property type="match status" value="1"/>
</dbReference>
<dbReference type="InterPro" id="IPR018509">
    <property type="entry name" value="DHquinase_II_CS"/>
</dbReference>
<dbReference type="InterPro" id="IPR036441">
    <property type="entry name" value="DHquinase_II_sf"/>
</dbReference>
<dbReference type="EMBL" id="LAZR01051152">
    <property type="protein sequence ID" value="KKK85773.1"/>
    <property type="molecule type" value="Genomic_DNA"/>
</dbReference>
<organism evidence="3">
    <name type="scientific">marine sediment metagenome</name>
    <dbReference type="NCBI Taxonomy" id="412755"/>
    <lineage>
        <taxon>unclassified sequences</taxon>
        <taxon>metagenomes</taxon>
        <taxon>ecological metagenomes</taxon>
    </lineage>
</organism>
<dbReference type="SUPFAM" id="SSF52304">
    <property type="entry name" value="Type II 3-dehydroquinate dehydratase"/>
    <property type="match status" value="1"/>
</dbReference>
<dbReference type="PANTHER" id="PTHR21272">
    <property type="entry name" value="CATABOLIC 3-DEHYDROQUINASE"/>
    <property type="match status" value="1"/>
</dbReference>
<keyword evidence="2" id="KW-0456">Lyase</keyword>
<dbReference type="NCBIfam" id="NF003805">
    <property type="entry name" value="PRK05395.1-2"/>
    <property type="match status" value="1"/>
</dbReference>
<reference evidence="3" key="1">
    <citation type="journal article" date="2015" name="Nature">
        <title>Complex archaea that bridge the gap between prokaryotes and eukaryotes.</title>
        <authorList>
            <person name="Spang A."/>
            <person name="Saw J.H."/>
            <person name="Jorgensen S.L."/>
            <person name="Zaremba-Niedzwiedzka K."/>
            <person name="Martijn J."/>
            <person name="Lind A.E."/>
            <person name="van Eijk R."/>
            <person name="Schleper C."/>
            <person name="Guy L."/>
            <person name="Ettema T.J."/>
        </authorList>
    </citation>
    <scope>NUCLEOTIDE SEQUENCE</scope>
</reference>
<dbReference type="CDD" id="cd00466">
    <property type="entry name" value="DHQase_II"/>
    <property type="match status" value="1"/>
</dbReference>
<dbReference type="InterPro" id="IPR001874">
    <property type="entry name" value="DHquinase_II"/>
</dbReference>
<dbReference type="Pfam" id="PF01220">
    <property type="entry name" value="DHquinase_II"/>
    <property type="match status" value="1"/>
</dbReference>
<dbReference type="Gene3D" id="3.40.50.9100">
    <property type="entry name" value="Dehydroquinase, class II"/>
    <property type="match status" value="1"/>
</dbReference>
<dbReference type="PANTHER" id="PTHR21272:SF3">
    <property type="entry name" value="CATABOLIC 3-DEHYDROQUINASE"/>
    <property type="match status" value="1"/>
</dbReference>
<dbReference type="GO" id="GO:0003855">
    <property type="term" value="F:3-dehydroquinate dehydratase activity"/>
    <property type="evidence" value="ECO:0007669"/>
    <property type="project" value="UniProtKB-EC"/>
</dbReference>
<evidence type="ECO:0000256" key="1">
    <source>
        <dbReference type="ARBA" id="ARBA00012060"/>
    </source>
</evidence>
<dbReference type="NCBIfam" id="NF003807">
    <property type="entry name" value="PRK05395.1-4"/>
    <property type="match status" value="1"/>
</dbReference>
<dbReference type="HAMAP" id="MF_00169">
    <property type="entry name" value="AroQ"/>
    <property type="match status" value="1"/>
</dbReference>
<dbReference type="PIRSF" id="PIRSF001399">
    <property type="entry name" value="DHquinase_II"/>
    <property type="match status" value="1"/>
</dbReference>
<evidence type="ECO:0000256" key="2">
    <source>
        <dbReference type="ARBA" id="ARBA00023239"/>
    </source>
</evidence>